<feature type="transmembrane region" description="Helical" evidence="1">
    <location>
        <begin position="1242"/>
        <end position="1263"/>
    </location>
</feature>
<dbReference type="EMBL" id="CAJVPL010002476">
    <property type="protein sequence ID" value="CAG8611375.1"/>
    <property type="molecule type" value="Genomic_DNA"/>
</dbReference>
<keyword evidence="1" id="KW-1133">Transmembrane helix</keyword>
<name>A0A9N9CSL7_9GLOM</name>
<sequence>MTSETNSNNDLNEVIIKQSVERTFSQISKFDSVKNGKVIKIEISQDGKSVITLKKEKDSYTRYNSKIYVGYHRIETKTDRNSQTNASDNLSKFDNDVAHDDLGFFETNTNLNWSVAVIDTSEDICWIAFSFYDFSNLENKSDSVLGNYLLNHRYHSFSEKSVFFLVYQHLRKSVQPIHVAGTGNGIIKFLNDKELIILRRNNFRIIRYNSKFHLITGSTGIYNFFWSIKAFWDVTNTGNIMRKKRIDTDYAYPLPMNKFAKNSKYTKDIVEHKLTNSVKGNYLYSISRHRKIELWKIERYNLSTGQLDKLFNINQILAKVQKKEYIQNDDKNKEILPVFAVSIDKEQQYLAASLGFNSFTIYFMLNSIELVTCELPDDNAKIKFMAFIASNTKLLIVFEKPSIEDQSLQGQDIEKGILIWNMPGTLKVEENWETAELRRIANHHHLELTDIEEPENVSIKSYHMYKLEYKGEYKDEYKVKDLKFLVREDGIFYTNYKKDGLIQLFYQNPDRDENLDGNQQKDEQNRVYANNYNKGWKLEDCIEKEIIIDGKEIIIGDNEKEIIICGKEKEFTIGGNKIIDSNDGKKKITINGKEKKIIIDKIRIKIIVGNKIVRILKRHEEEYFLINIWSIPTDFSKYLTDPIISKIEFVEKNQSVKVTLKSCDEKNNLKFSHNLAIQPQATSIVGICSILSLMMNQKEEYKKTRESQKVRGNFIQKFFGAETNQREEYEWEECEKLIRSIGKIAPNIIKEAIRDPDNFRILDARFRIVATMIKANFQNLVIDYILNEPEDRLHIPQQTVQDKPKEPSFNTIFTLPKSPVDHEHFTALSIAINQNQYETIEKLLDYYSTLARDNSSWMATVTQVLPELMTKFPKNFMQLMDKEVFYSKEIPLDKSWEFYRPNNDLDEIRSFYVEFNLFDTYRQQEYENKKNNMSRYRKTNMKYFQVPLPGFISCSASTEKMTNAATICDFFLAFFLLERNHDESPFIRLIGHDKTGEIYDNPSIEAVVDFQCRDTVVYCWFRAELILYCWYAIGFIWISYAYLNRIVYNDNQPYIYTLIGLFIGAYTLLITTLKRGRYLANKQLFVKIFYAFELASLALQLIGYGMIVYNDLRLESDTPYCQKHGSQCKMQIIFYSLASLIVWIGLVFLLVGFAISMLLLLRFAPGIGILPIVSTFNGSFIAENSDNETAQILENNVTYPNFTIKQNLNWADRSDNYYYFWDKSVEAVYFWISGRWDQITNWNFWPVDVVTVLASIFLVTLMQNLLIGLMGGVLGKSTLDHRAIIQMRAFLLIDYRYVWQRKS</sequence>
<gene>
    <name evidence="2" type="ORF">AGERDE_LOCUS9608</name>
</gene>
<keyword evidence="3" id="KW-1185">Reference proteome</keyword>
<organism evidence="2 3">
    <name type="scientific">Ambispora gerdemannii</name>
    <dbReference type="NCBI Taxonomy" id="144530"/>
    <lineage>
        <taxon>Eukaryota</taxon>
        <taxon>Fungi</taxon>
        <taxon>Fungi incertae sedis</taxon>
        <taxon>Mucoromycota</taxon>
        <taxon>Glomeromycotina</taxon>
        <taxon>Glomeromycetes</taxon>
        <taxon>Archaeosporales</taxon>
        <taxon>Ambisporaceae</taxon>
        <taxon>Ambispora</taxon>
    </lineage>
</organism>
<keyword evidence="1" id="KW-0472">Membrane</keyword>
<reference evidence="2" key="1">
    <citation type="submission" date="2021-06" db="EMBL/GenBank/DDBJ databases">
        <authorList>
            <person name="Kallberg Y."/>
            <person name="Tangrot J."/>
            <person name="Rosling A."/>
        </authorList>
    </citation>
    <scope>NUCLEOTIDE SEQUENCE</scope>
    <source>
        <strain evidence="2">MT106</strain>
    </source>
</reference>
<protein>
    <submittedName>
        <fullName evidence="2">825_t:CDS:1</fullName>
    </submittedName>
</protein>
<feature type="transmembrane region" description="Helical" evidence="1">
    <location>
        <begin position="1085"/>
        <end position="1107"/>
    </location>
</feature>
<feature type="transmembrane region" description="Helical" evidence="1">
    <location>
        <begin position="1025"/>
        <end position="1042"/>
    </location>
</feature>
<keyword evidence="1" id="KW-0812">Transmembrane</keyword>
<feature type="transmembrane region" description="Helical" evidence="1">
    <location>
        <begin position="1054"/>
        <end position="1073"/>
    </location>
</feature>
<evidence type="ECO:0000256" key="1">
    <source>
        <dbReference type="SAM" id="Phobius"/>
    </source>
</evidence>
<dbReference type="OrthoDB" id="10679426at2759"/>
<evidence type="ECO:0000313" key="3">
    <source>
        <dbReference type="Proteomes" id="UP000789831"/>
    </source>
</evidence>
<feature type="transmembrane region" description="Helical" evidence="1">
    <location>
        <begin position="1132"/>
        <end position="1161"/>
    </location>
</feature>
<dbReference type="Proteomes" id="UP000789831">
    <property type="component" value="Unassembled WGS sequence"/>
</dbReference>
<proteinExistence type="predicted"/>
<comment type="caution">
    <text evidence="2">The sequence shown here is derived from an EMBL/GenBank/DDBJ whole genome shotgun (WGS) entry which is preliminary data.</text>
</comment>
<feature type="non-terminal residue" evidence="2">
    <location>
        <position position="1303"/>
    </location>
</feature>
<evidence type="ECO:0000313" key="2">
    <source>
        <dbReference type="EMBL" id="CAG8611375.1"/>
    </source>
</evidence>
<accession>A0A9N9CSL7</accession>